<dbReference type="InterPro" id="IPR000719">
    <property type="entry name" value="Prot_kinase_dom"/>
</dbReference>
<dbReference type="Pfam" id="PF00069">
    <property type="entry name" value="Pkinase"/>
    <property type="match status" value="1"/>
</dbReference>
<dbReference type="PANTHER" id="PTHR48055:SF57">
    <property type="entry name" value="PROTEIN KINASE DOMAIN-CONTAINING PROTEIN"/>
    <property type="match status" value="1"/>
</dbReference>
<dbReference type="RefSeq" id="XP_071923054.1">
    <property type="nucleotide sequence ID" value="XM_072066953.1"/>
</dbReference>
<dbReference type="Proteomes" id="UP001652660">
    <property type="component" value="Chromosome 10e"/>
</dbReference>
<feature type="domain" description="Protein kinase" evidence="1">
    <location>
        <begin position="13"/>
        <end position="281"/>
    </location>
</feature>
<evidence type="ECO:0000259" key="1">
    <source>
        <dbReference type="PROSITE" id="PS50011"/>
    </source>
</evidence>
<dbReference type="InterPro" id="IPR011009">
    <property type="entry name" value="Kinase-like_dom_sf"/>
</dbReference>
<dbReference type="SUPFAM" id="SSF56112">
    <property type="entry name" value="Protein kinase-like (PK-like)"/>
    <property type="match status" value="1"/>
</dbReference>
<gene>
    <name evidence="3" type="primary">LOC113711225</name>
</gene>
<evidence type="ECO:0000313" key="3">
    <source>
        <dbReference type="RefSeq" id="XP_071923054.1"/>
    </source>
</evidence>
<dbReference type="Gene3D" id="3.30.200.20">
    <property type="entry name" value="Phosphorylase Kinase, domain 1"/>
    <property type="match status" value="1"/>
</dbReference>
<protein>
    <submittedName>
        <fullName evidence="3">Receptor kinase-like protein Xa21</fullName>
    </submittedName>
</protein>
<sequence>MEKSFLSRNSDSFSENNLLSVGSFGSVYRAVFSDGSRVGIKVFHLQAEGSKKSFDDECQVLANIHHRNLIRIISCYSNQDFKALVLDYMHNGSLESWLHSSKCFPNMLLRLDILIDVALALEYLHHDHKPPVVHCDLMPTNILLDEDMVAHTEYGMQGIVSTSGDVYSYAVLLLGTFTRKKPTDHLFGEELNLKHWFSKSIQAKSIVSVVDGNLITQEDPQFYAREQCLFSILRLGLDCLADSPRERTNMREIVTRLTTVKVELLKHIQAKKIGCKSSFGN</sequence>
<dbReference type="PROSITE" id="PS50011">
    <property type="entry name" value="PROTEIN_KINASE_DOM"/>
    <property type="match status" value="1"/>
</dbReference>
<reference evidence="3" key="1">
    <citation type="submission" date="2025-08" db="UniProtKB">
        <authorList>
            <consortium name="RefSeq"/>
        </authorList>
    </citation>
    <scope>IDENTIFICATION</scope>
    <source>
        <tissue evidence="3">Leaves</tissue>
    </source>
</reference>
<accession>A0ABM4VU42</accession>
<keyword evidence="2" id="KW-1185">Reference proteome</keyword>
<name>A0ABM4VU42_COFAR</name>
<proteinExistence type="predicted"/>
<evidence type="ECO:0000313" key="2">
    <source>
        <dbReference type="Proteomes" id="UP001652660"/>
    </source>
</evidence>
<dbReference type="PANTHER" id="PTHR48055">
    <property type="entry name" value="LEUCINE-RICH REPEAT RECEPTOR PROTEIN KINASE EMS1"/>
    <property type="match status" value="1"/>
</dbReference>
<organism evidence="2 3">
    <name type="scientific">Coffea arabica</name>
    <name type="common">Arabian coffee</name>
    <dbReference type="NCBI Taxonomy" id="13443"/>
    <lineage>
        <taxon>Eukaryota</taxon>
        <taxon>Viridiplantae</taxon>
        <taxon>Streptophyta</taxon>
        <taxon>Embryophyta</taxon>
        <taxon>Tracheophyta</taxon>
        <taxon>Spermatophyta</taxon>
        <taxon>Magnoliopsida</taxon>
        <taxon>eudicotyledons</taxon>
        <taxon>Gunneridae</taxon>
        <taxon>Pentapetalae</taxon>
        <taxon>asterids</taxon>
        <taxon>lamiids</taxon>
        <taxon>Gentianales</taxon>
        <taxon>Rubiaceae</taxon>
        <taxon>Ixoroideae</taxon>
        <taxon>Gardenieae complex</taxon>
        <taxon>Bertiereae - Coffeeae clade</taxon>
        <taxon>Coffeeae</taxon>
        <taxon>Coffea</taxon>
    </lineage>
</organism>
<dbReference type="GeneID" id="113711225"/>
<dbReference type="Gene3D" id="1.10.510.10">
    <property type="entry name" value="Transferase(Phosphotransferase) domain 1"/>
    <property type="match status" value="2"/>
</dbReference>
<dbReference type="InterPro" id="IPR051564">
    <property type="entry name" value="LRR_receptor-like_kinase"/>
</dbReference>